<dbReference type="FunFam" id="1.20.1260.140:FF:000002">
    <property type="entry name" value="Alternative oxidase"/>
    <property type="match status" value="1"/>
</dbReference>
<name>A0AAE0NYB3_9PEZI</name>
<evidence type="ECO:0000256" key="6">
    <source>
        <dbReference type="ARBA" id="ARBA00022723"/>
    </source>
</evidence>
<dbReference type="GO" id="GO:0005743">
    <property type="term" value="C:mitochondrial inner membrane"/>
    <property type="evidence" value="ECO:0007669"/>
    <property type="project" value="UniProtKB-SubCell"/>
</dbReference>
<gene>
    <name evidence="19" type="ORF">B0H63DRAFT_105851</name>
</gene>
<proteinExistence type="inferred from homology"/>
<comment type="similarity">
    <text evidence="2 17">Belongs to the alternative oxidase family.</text>
</comment>
<evidence type="ECO:0000256" key="11">
    <source>
        <dbReference type="ARBA" id="ARBA00023002"/>
    </source>
</evidence>
<dbReference type="InterPro" id="IPR002680">
    <property type="entry name" value="AOX"/>
</dbReference>
<evidence type="ECO:0000256" key="1">
    <source>
        <dbReference type="ARBA" id="ARBA00004292"/>
    </source>
</evidence>
<evidence type="ECO:0000256" key="18">
    <source>
        <dbReference type="SAM" id="Phobius"/>
    </source>
</evidence>
<evidence type="ECO:0000256" key="12">
    <source>
        <dbReference type="ARBA" id="ARBA00023004"/>
    </source>
</evidence>
<dbReference type="GO" id="GO:0009916">
    <property type="term" value="F:alternative oxidase activity"/>
    <property type="evidence" value="ECO:0007669"/>
    <property type="project" value="UniProtKB-UniRule"/>
</dbReference>
<evidence type="ECO:0000313" key="19">
    <source>
        <dbReference type="EMBL" id="KAK3389957.1"/>
    </source>
</evidence>
<evidence type="ECO:0000256" key="3">
    <source>
        <dbReference type="ARBA" id="ARBA00022448"/>
    </source>
</evidence>
<dbReference type="EMBL" id="JAULSW010000002">
    <property type="protein sequence ID" value="KAK3389957.1"/>
    <property type="molecule type" value="Genomic_DNA"/>
</dbReference>
<dbReference type="PANTHER" id="PTHR31803">
    <property type="entry name" value="ALTERNATIVE OXIDASE"/>
    <property type="match status" value="1"/>
</dbReference>
<feature type="binding site" evidence="16">
    <location>
        <position position="207"/>
    </location>
    <ligand>
        <name>Fe cation</name>
        <dbReference type="ChEBI" id="CHEBI:24875"/>
        <label>1</label>
    </ligand>
</feature>
<feature type="binding site" evidence="16">
    <location>
        <position position="313"/>
    </location>
    <ligand>
        <name>Fe cation</name>
        <dbReference type="ChEBI" id="CHEBI:24875"/>
        <label>1</label>
    </ligand>
</feature>
<dbReference type="Proteomes" id="UP001285441">
    <property type="component" value="Unassembled WGS sequence"/>
</dbReference>
<dbReference type="PIRSF" id="PIRSF005229">
    <property type="entry name" value="AOX"/>
    <property type="match status" value="1"/>
</dbReference>
<keyword evidence="8" id="KW-0809">Transit peptide</keyword>
<evidence type="ECO:0000256" key="10">
    <source>
        <dbReference type="ARBA" id="ARBA00022989"/>
    </source>
</evidence>
<evidence type="ECO:0000256" key="5">
    <source>
        <dbReference type="ARBA" id="ARBA00022692"/>
    </source>
</evidence>
<evidence type="ECO:0000256" key="13">
    <source>
        <dbReference type="ARBA" id="ARBA00023128"/>
    </source>
</evidence>
<evidence type="ECO:0000256" key="16">
    <source>
        <dbReference type="PIRSR" id="PIRSR005229-1"/>
    </source>
</evidence>
<dbReference type="AlphaFoldDB" id="A0AAE0NYB3"/>
<evidence type="ECO:0000256" key="8">
    <source>
        <dbReference type="ARBA" id="ARBA00022946"/>
    </source>
</evidence>
<evidence type="ECO:0000256" key="7">
    <source>
        <dbReference type="ARBA" id="ARBA00022792"/>
    </source>
</evidence>
<feature type="binding site" evidence="16">
    <location>
        <position position="204"/>
    </location>
    <ligand>
        <name>Fe cation</name>
        <dbReference type="ChEBI" id="CHEBI:24875"/>
        <label>2</label>
    </ligand>
</feature>
<protein>
    <recommendedName>
        <fullName evidence="17">Alternative oxidase</fullName>
        <ecNumber evidence="17">1.-.-.-</ecNumber>
    </recommendedName>
</protein>
<evidence type="ECO:0000256" key="9">
    <source>
        <dbReference type="ARBA" id="ARBA00022982"/>
    </source>
</evidence>
<sequence length="366" mass="41792">MHPAYRHLGGCTKTSLLRGGTRPLPHRIHLATLRISQHSYRRQLHTRSASTTTATETEKDALTIATEADPDAPEGQTPVDIVHLTWPHKGWTEDVLHAVIPSHRAPRTAGDRFAWRVTRICRWAMDFATGMGADQKVDGKHPTTAVVAQKPLTEEQWMIRFIFLESIAGVPGIVAGTLRHLHSIRRFRPDHGWIKTLLEESYNERMHLLVFLEMYKPGWFMQFMVFAAQGVFFNTMFVSYLVSPQICHRFVGYLEEEAVHTYTRCLEEMDSGSLKGWEEGEGFKIPEVAVRYWRMEEGKRSMRDLILNIRADEASHRGVNHTLGNLDQTVDHNPFVEGGMEKGEMQRAVTKPGGLERDEVIRNSSR</sequence>
<keyword evidence="7" id="KW-0999">Mitochondrion inner membrane</keyword>
<keyword evidence="11 17" id="KW-0560">Oxidoreductase</keyword>
<comment type="cofactor">
    <cofactor evidence="16 17">
        <name>Fe cation</name>
        <dbReference type="ChEBI" id="CHEBI:24875"/>
    </cofactor>
    <text evidence="16 17">Binds 2 iron ions per subunit.</text>
</comment>
<feature type="binding site" evidence="16">
    <location>
        <position position="313"/>
    </location>
    <ligand>
        <name>Fe cation</name>
        <dbReference type="ChEBI" id="CHEBI:24875"/>
        <label>2</label>
    </ligand>
</feature>
<keyword evidence="20" id="KW-1185">Reference proteome</keyword>
<evidence type="ECO:0000256" key="14">
    <source>
        <dbReference type="ARBA" id="ARBA00023136"/>
    </source>
</evidence>
<comment type="caution">
    <text evidence="19">The sequence shown here is derived from an EMBL/GenBank/DDBJ whole genome shotgun (WGS) entry which is preliminary data.</text>
</comment>
<keyword evidence="10 18" id="KW-1133">Transmembrane helix</keyword>
<reference evidence="19" key="2">
    <citation type="submission" date="2023-06" db="EMBL/GenBank/DDBJ databases">
        <authorList>
            <consortium name="Lawrence Berkeley National Laboratory"/>
            <person name="Haridas S."/>
            <person name="Hensen N."/>
            <person name="Bonometti L."/>
            <person name="Westerberg I."/>
            <person name="Brannstrom I.O."/>
            <person name="Guillou S."/>
            <person name="Cros-Aarteil S."/>
            <person name="Calhoun S."/>
            <person name="Kuo A."/>
            <person name="Mondo S."/>
            <person name="Pangilinan J."/>
            <person name="Riley R."/>
            <person name="LaButti K."/>
            <person name="Andreopoulos B."/>
            <person name="Lipzen A."/>
            <person name="Chen C."/>
            <person name="Yanf M."/>
            <person name="Daum C."/>
            <person name="Ng V."/>
            <person name="Clum A."/>
            <person name="Steindorff A."/>
            <person name="Ohm R."/>
            <person name="Martin F."/>
            <person name="Silar P."/>
            <person name="Natvig D."/>
            <person name="Lalanne C."/>
            <person name="Gautier V."/>
            <person name="Ament-velasquez S.L."/>
            <person name="Kruys A."/>
            <person name="Hutchinson M.I."/>
            <person name="Powell A.J."/>
            <person name="Barry K."/>
            <person name="Miller A.N."/>
            <person name="Grigoriev I.V."/>
            <person name="Debuchy R."/>
            <person name="Gladieux P."/>
            <person name="Thoren M.H."/>
            <person name="Johannesson H."/>
        </authorList>
    </citation>
    <scope>NUCLEOTIDE SEQUENCE</scope>
    <source>
        <strain evidence="19">CBS 232.78</strain>
    </source>
</reference>
<organism evidence="19 20">
    <name type="scientific">Podospora didyma</name>
    <dbReference type="NCBI Taxonomy" id="330526"/>
    <lineage>
        <taxon>Eukaryota</taxon>
        <taxon>Fungi</taxon>
        <taxon>Dikarya</taxon>
        <taxon>Ascomycota</taxon>
        <taxon>Pezizomycotina</taxon>
        <taxon>Sordariomycetes</taxon>
        <taxon>Sordariomycetidae</taxon>
        <taxon>Sordariales</taxon>
        <taxon>Podosporaceae</taxon>
        <taxon>Podospora</taxon>
    </lineage>
</organism>
<evidence type="ECO:0000256" key="2">
    <source>
        <dbReference type="ARBA" id="ARBA00008388"/>
    </source>
</evidence>
<dbReference type="CDD" id="cd01053">
    <property type="entry name" value="AOX"/>
    <property type="match status" value="1"/>
</dbReference>
<comment type="function">
    <text evidence="15">Catalyzes cyanide-resistant oxygen consumption. May increase respiration when the cytochrome respiratory pathway is restricted, or in response to low temperatures.</text>
</comment>
<dbReference type="Pfam" id="PF01786">
    <property type="entry name" value="AOX"/>
    <property type="match status" value="1"/>
</dbReference>
<dbReference type="GO" id="GO:0098803">
    <property type="term" value="C:respiratory chain complex"/>
    <property type="evidence" value="ECO:0007669"/>
    <property type="project" value="UniProtKB-UniRule"/>
</dbReference>
<evidence type="ECO:0000256" key="17">
    <source>
        <dbReference type="RuleBase" id="RU003779"/>
    </source>
</evidence>
<evidence type="ECO:0000256" key="15">
    <source>
        <dbReference type="ARBA" id="ARBA00025285"/>
    </source>
</evidence>
<reference evidence="19" key="1">
    <citation type="journal article" date="2023" name="Mol. Phylogenet. Evol.">
        <title>Genome-scale phylogeny and comparative genomics of the fungal order Sordariales.</title>
        <authorList>
            <person name="Hensen N."/>
            <person name="Bonometti L."/>
            <person name="Westerberg I."/>
            <person name="Brannstrom I.O."/>
            <person name="Guillou S."/>
            <person name="Cros-Aarteil S."/>
            <person name="Calhoun S."/>
            <person name="Haridas S."/>
            <person name="Kuo A."/>
            <person name="Mondo S."/>
            <person name="Pangilinan J."/>
            <person name="Riley R."/>
            <person name="LaButti K."/>
            <person name="Andreopoulos B."/>
            <person name="Lipzen A."/>
            <person name="Chen C."/>
            <person name="Yan M."/>
            <person name="Daum C."/>
            <person name="Ng V."/>
            <person name="Clum A."/>
            <person name="Steindorff A."/>
            <person name="Ohm R.A."/>
            <person name="Martin F."/>
            <person name="Silar P."/>
            <person name="Natvig D.O."/>
            <person name="Lalanne C."/>
            <person name="Gautier V."/>
            <person name="Ament-Velasquez S.L."/>
            <person name="Kruys A."/>
            <person name="Hutchinson M.I."/>
            <person name="Powell A.J."/>
            <person name="Barry K."/>
            <person name="Miller A.N."/>
            <person name="Grigoriev I.V."/>
            <person name="Debuchy R."/>
            <person name="Gladieux P."/>
            <person name="Hiltunen Thoren M."/>
            <person name="Johannesson H."/>
        </authorList>
    </citation>
    <scope>NUCLEOTIDE SEQUENCE</scope>
    <source>
        <strain evidence="19">CBS 232.78</strain>
    </source>
</reference>
<accession>A0AAE0NYB3</accession>
<dbReference type="GO" id="GO:0046872">
    <property type="term" value="F:metal ion binding"/>
    <property type="evidence" value="ECO:0007669"/>
    <property type="project" value="UniProtKB-UniRule"/>
</dbReference>
<feature type="transmembrane region" description="Helical" evidence="18">
    <location>
        <begin position="219"/>
        <end position="242"/>
    </location>
</feature>
<keyword evidence="12 16" id="KW-0408">Iron</keyword>
<feature type="binding site" evidence="16">
    <location>
        <position position="316"/>
    </location>
    <ligand>
        <name>Fe cation</name>
        <dbReference type="ChEBI" id="CHEBI:24875"/>
        <label>2</label>
    </ligand>
</feature>
<comment type="subcellular location">
    <subcellularLocation>
        <location evidence="1">Mitochondrion inner membrane</location>
        <topology evidence="1">Multi-pass membrane protein</topology>
        <orientation evidence="1">Matrix side</orientation>
    </subcellularLocation>
</comment>
<feature type="binding site" evidence="16">
    <location>
        <position position="255"/>
    </location>
    <ligand>
        <name>Fe cation</name>
        <dbReference type="ChEBI" id="CHEBI:24875"/>
        <label>2</label>
    </ligand>
</feature>
<evidence type="ECO:0000256" key="4">
    <source>
        <dbReference type="ARBA" id="ARBA00022660"/>
    </source>
</evidence>
<keyword evidence="5 17" id="KW-0812">Transmembrane</keyword>
<keyword evidence="3" id="KW-0813">Transport</keyword>
<keyword evidence="14 17" id="KW-0472">Membrane</keyword>
<evidence type="ECO:0000313" key="20">
    <source>
        <dbReference type="Proteomes" id="UP001285441"/>
    </source>
</evidence>
<dbReference type="InterPro" id="IPR038659">
    <property type="entry name" value="AOX_sf"/>
</dbReference>
<feature type="binding site" evidence="16">
    <location>
        <position position="204"/>
    </location>
    <ligand>
        <name>Fe cation</name>
        <dbReference type="ChEBI" id="CHEBI:24875"/>
        <label>1</label>
    </ligand>
</feature>
<keyword evidence="13" id="KW-0496">Mitochondrion</keyword>
<dbReference type="GO" id="GO:0010230">
    <property type="term" value="P:alternative respiration"/>
    <property type="evidence" value="ECO:0007669"/>
    <property type="project" value="TreeGrafter"/>
</dbReference>
<dbReference type="Gene3D" id="1.20.1260.140">
    <property type="entry name" value="Alternative oxidase"/>
    <property type="match status" value="1"/>
</dbReference>
<keyword evidence="4 17" id="KW-0679">Respiratory chain</keyword>
<keyword evidence="9 17" id="KW-0249">Electron transport</keyword>
<dbReference type="PANTHER" id="PTHR31803:SF3">
    <property type="entry name" value="ALTERNATIVE OXIDASE"/>
    <property type="match status" value="1"/>
</dbReference>
<feature type="binding site" evidence="16">
    <location>
        <position position="165"/>
    </location>
    <ligand>
        <name>Fe cation</name>
        <dbReference type="ChEBI" id="CHEBI:24875"/>
        <label>1</label>
    </ligand>
</feature>
<keyword evidence="6 16" id="KW-0479">Metal-binding</keyword>
<dbReference type="EC" id="1.-.-.-" evidence="17"/>